<dbReference type="InterPro" id="IPR050220">
    <property type="entry name" value="Type_II_DNA_Topoisomerases"/>
</dbReference>
<dbReference type="GO" id="GO:0009330">
    <property type="term" value="C:DNA topoisomerase type II (double strand cut, ATP-hydrolyzing) complex"/>
    <property type="evidence" value="ECO:0007669"/>
    <property type="project" value="TreeGrafter"/>
</dbReference>
<evidence type="ECO:0000256" key="7">
    <source>
        <dbReference type="SAM" id="Coils"/>
    </source>
</evidence>
<dbReference type="EMBL" id="AZRV01000035">
    <property type="protein sequence ID" value="RKO61876.1"/>
    <property type="molecule type" value="Genomic_DNA"/>
</dbReference>
<sequence>MEERIEEYTYEEEMKESFRDYAVSVMVGRALPDVRDGFKPVHRRVLYAMKTLGILPDTPYKKSARIVGEIIGKYHPHGDAAAYDTMVRLAQDFRLNVPLVDGHGNFGSIDGDAAAAMRYTEARLALAAMELLADLDKNVVDFRDNYDGTEREPVVLPAKFPQLLVNGSIGIAVGMRSNIPPHNFGEAVEAFLLYLNNPDAPLEELLEVMPGPDFPTGGLLTNPKEFREFYRSGEAKAVIRSKIEIESASYGKTNVVITEIPYPLAGNKAKLVADLTQLVVERKLNEVTDVRDESSKDGIRIVLEVKKGTDIPKFLTKLYSLTKVEVNESYQFLAIVDGRPVQLGLKEYFRLYLDFQKELTRRKYRYLYEKGLERKEILDGLMAAVNEIDAIIEAIRGSSSIAQMKRCLMNGETNGIQFRLKKNEKVAKGFRFTERQARAILDMKLQRLGRLEVEALQKEREQLEKELEKARKILEDDRELVKEIRKEHQKIKNAYAVPRRTLLQEMKQIRYTETKKEEDVWVSVDRLGYCRLLDGDLAEPPADAVYAYHTKDNDRLVVFTNQGNVHQVKLSAVPKTKKKEKGTTLHALAKLERGEYPVYVTVKSGLSGREFLFVTRFGLCKRTKGDQLVFSRLKMAATGLQDGDELVFVRESSENEQLVLVTKRGYMGRLRTGLFPVQTRPAKGVQSLALKADDEIEQAFLWVEGKKSEISVNGITISASDIPEVRRGSTGKRVG</sequence>
<dbReference type="PANTHER" id="PTHR43493">
    <property type="entry name" value="DNA GYRASE/TOPOISOMERASE SUBUNIT A"/>
    <property type="match status" value="1"/>
</dbReference>
<keyword evidence="10" id="KW-1185">Reference proteome</keyword>
<evidence type="ECO:0000256" key="2">
    <source>
        <dbReference type="ARBA" id="ARBA00012895"/>
    </source>
</evidence>
<dbReference type="Gene3D" id="1.10.268.10">
    <property type="entry name" value="Topoisomerase, domain 3"/>
    <property type="match status" value="1"/>
</dbReference>
<dbReference type="EC" id="5.6.2.2" evidence="2"/>
<name>A0A420VE89_9BACI</name>
<dbReference type="SUPFAM" id="SSF101904">
    <property type="entry name" value="GyrA/ParC C-terminal domain-like"/>
    <property type="match status" value="1"/>
</dbReference>
<dbReference type="AlphaFoldDB" id="A0A420VE89"/>
<accession>A0A420VE89</accession>
<keyword evidence="5 6" id="KW-0413">Isomerase</keyword>
<dbReference type="InterPro" id="IPR035516">
    <property type="entry name" value="Gyrase/topoIV_suA_C"/>
</dbReference>
<proteinExistence type="predicted"/>
<keyword evidence="7" id="KW-0175">Coiled coil</keyword>
<dbReference type="PANTHER" id="PTHR43493:SF9">
    <property type="entry name" value="DNA TOPOISOMERASE 4 SUBUNIT A"/>
    <property type="match status" value="1"/>
</dbReference>
<feature type="active site" description="O-(5'-phospho-DNA)-tyrosine intermediate" evidence="6">
    <location>
        <position position="119"/>
    </location>
</feature>
<dbReference type="GO" id="GO:0034335">
    <property type="term" value="F:DNA negative supercoiling activity"/>
    <property type="evidence" value="ECO:0007669"/>
    <property type="project" value="UniProtKB-ARBA"/>
</dbReference>
<dbReference type="GO" id="GO:0005737">
    <property type="term" value="C:cytoplasm"/>
    <property type="evidence" value="ECO:0007669"/>
    <property type="project" value="TreeGrafter"/>
</dbReference>
<evidence type="ECO:0000313" key="9">
    <source>
        <dbReference type="EMBL" id="RKO61876.1"/>
    </source>
</evidence>
<dbReference type="Gene3D" id="3.90.199.10">
    <property type="entry name" value="Topoisomerase II, domain 5"/>
    <property type="match status" value="1"/>
</dbReference>
<dbReference type="SMART" id="SM00434">
    <property type="entry name" value="TOP4c"/>
    <property type="match status" value="1"/>
</dbReference>
<dbReference type="PROSITE" id="PS52040">
    <property type="entry name" value="TOPO_IIA"/>
    <property type="match status" value="1"/>
</dbReference>
<dbReference type="InterPro" id="IPR006691">
    <property type="entry name" value="GyrA/parC_rep"/>
</dbReference>
<dbReference type="Gene3D" id="2.120.10.90">
    <property type="entry name" value="DNA gyrase/topoisomerase IV, subunit A, C-terminal"/>
    <property type="match status" value="1"/>
</dbReference>
<dbReference type="RefSeq" id="WP_120669368.1">
    <property type="nucleotide sequence ID" value="NZ_AZRV01000035.1"/>
</dbReference>
<evidence type="ECO:0000256" key="3">
    <source>
        <dbReference type="ARBA" id="ARBA00023029"/>
    </source>
</evidence>
<evidence type="ECO:0000256" key="5">
    <source>
        <dbReference type="ARBA" id="ARBA00023235"/>
    </source>
</evidence>
<evidence type="ECO:0000256" key="4">
    <source>
        <dbReference type="ARBA" id="ARBA00023125"/>
    </source>
</evidence>
<dbReference type="CDD" id="cd00187">
    <property type="entry name" value="TOP4c"/>
    <property type="match status" value="1"/>
</dbReference>
<dbReference type="Pfam" id="PF00521">
    <property type="entry name" value="DNA_topoisoIV"/>
    <property type="match status" value="1"/>
</dbReference>
<evidence type="ECO:0000259" key="8">
    <source>
        <dbReference type="PROSITE" id="PS52040"/>
    </source>
</evidence>
<reference evidence="9 10" key="1">
    <citation type="submission" date="2013-12" db="EMBL/GenBank/DDBJ databases">
        <title>Genome and proteome characterization of Caldibacillus debilis GB1 derived from a cellulolytic aero-tolerant co-culture.</title>
        <authorList>
            <person name="Wushke S.T."/>
            <person name="Zhang X."/>
            <person name="Fristensky B."/>
            <person name="Wilkins J.A."/>
            <person name="Levin D.B."/>
            <person name="Sparling R."/>
        </authorList>
    </citation>
    <scope>NUCLEOTIDE SEQUENCE [LARGE SCALE GENOMIC DNA]</scope>
    <source>
        <strain evidence="9 10">GB1</strain>
    </source>
</reference>
<gene>
    <name evidence="9" type="ORF">Cdeb_01371</name>
</gene>
<protein>
    <recommendedName>
        <fullName evidence="2">DNA topoisomerase (ATP-hydrolyzing)</fullName>
        <ecNumber evidence="2">5.6.2.2</ecNumber>
    </recommendedName>
</protein>
<dbReference type="GO" id="GO:0005524">
    <property type="term" value="F:ATP binding"/>
    <property type="evidence" value="ECO:0007669"/>
    <property type="project" value="InterPro"/>
</dbReference>
<dbReference type="InterPro" id="IPR013757">
    <property type="entry name" value="Topo_IIA_A_a_sf"/>
</dbReference>
<dbReference type="InterPro" id="IPR013758">
    <property type="entry name" value="Topo_IIA_A/C_ab"/>
</dbReference>
<evidence type="ECO:0000313" key="10">
    <source>
        <dbReference type="Proteomes" id="UP000286235"/>
    </source>
</evidence>
<comment type="caution">
    <text evidence="9">The sequence shown here is derived from an EMBL/GenBank/DDBJ whole genome shotgun (WGS) entry which is preliminary data.</text>
</comment>
<dbReference type="GO" id="GO:0006265">
    <property type="term" value="P:DNA topological change"/>
    <property type="evidence" value="ECO:0007669"/>
    <property type="project" value="UniProtKB-UniRule"/>
</dbReference>
<dbReference type="InterPro" id="IPR002205">
    <property type="entry name" value="Topo_IIA_dom_A"/>
</dbReference>
<feature type="domain" description="Topo IIA-type catalytic" evidence="8">
    <location>
        <begin position="31"/>
        <end position="520"/>
    </location>
</feature>
<dbReference type="InterPro" id="IPR013760">
    <property type="entry name" value="Topo_IIA-like_dom_sf"/>
</dbReference>
<evidence type="ECO:0000256" key="6">
    <source>
        <dbReference type="PROSITE-ProRule" id="PRU01384"/>
    </source>
</evidence>
<organism evidence="9 10">
    <name type="scientific">Caldibacillus debilis GB1</name>
    <dbReference type="NCBI Taxonomy" id="1339248"/>
    <lineage>
        <taxon>Bacteria</taxon>
        <taxon>Bacillati</taxon>
        <taxon>Bacillota</taxon>
        <taxon>Bacilli</taxon>
        <taxon>Bacillales</taxon>
        <taxon>Bacillaceae</taxon>
        <taxon>Caldibacillus</taxon>
    </lineage>
</organism>
<dbReference type="Pfam" id="PF03989">
    <property type="entry name" value="DNA_gyraseA_C"/>
    <property type="match status" value="4"/>
</dbReference>
<dbReference type="NCBIfam" id="NF004044">
    <property type="entry name" value="PRK05561.1"/>
    <property type="match status" value="1"/>
</dbReference>
<dbReference type="GO" id="GO:0003677">
    <property type="term" value="F:DNA binding"/>
    <property type="evidence" value="ECO:0007669"/>
    <property type="project" value="UniProtKB-UniRule"/>
</dbReference>
<comment type="catalytic activity">
    <reaction evidence="1 6">
        <text>ATP-dependent breakage, passage and rejoining of double-stranded DNA.</text>
        <dbReference type="EC" id="5.6.2.2"/>
    </reaction>
</comment>
<dbReference type="Gene3D" id="3.30.1360.40">
    <property type="match status" value="1"/>
</dbReference>
<keyword evidence="4 6" id="KW-0238">DNA-binding</keyword>
<evidence type="ECO:0000256" key="1">
    <source>
        <dbReference type="ARBA" id="ARBA00000185"/>
    </source>
</evidence>
<dbReference type="Proteomes" id="UP000286235">
    <property type="component" value="Unassembled WGS sequence"/>
</dbReference>
<feature type="coiled-coil region" evidence="7">
    <location>
        <begin position="446"/>
        <end position="494"/>
    </location>
</feature>
<keyword evidence="3 6" id="KW-0799">Topoisomerase</keyword>
<dbReference type="SUPFAM" id="SSF56719">
    <property type="entry name" value="Type II DNA topoisomerase"/>
    <property type="match status" value="1"/>
</dbReference>